<organism evidence="1">
    <name type="scientific">Brassica napus</name>
    <name type="common">Rape</name>
    <dbReference type="NCBI Taxonomy" id="3708"/>
    <lineage>
        <taxon>Eukaryota</taxon>
        <taxon>Viridiplantae</taxon>
        <taxon>Streptophyta</taxon>
        <taxon>Embryophyta</taxon>
        <taxon>Tracheophyta</taxon>
        <taxon>Spermatophyta</taxon>
        <taxon>Magnoliopsida</taxon>
        <taxon>eudicotyledons</taxon>
        <taxon>Gunneridae</taxon>
        <taxon>Pentapetalae</taxon>
        <taxon>rosids</taxon>
        <taxon>malvids</taxon>
        <taxon>Brassicales</taxon>
        <taxon>Brassicaceae</taxon>
        <taxon>Brassiceae</taxon>
        <taxon>Brassica</taxon>
    </lineage>
</organism>
<accession>A0A816II36</accession>
<dbReference type="Proteomes" id="UP001295469">
    <property type="component" value="Chromosome C03"/>
</dbReference>
<gene>
    <name evidence="1" type="ORF">DARMORV10_C03P55890.1</name>
</gene>
<dbReference type="EMBL" id="HG994367">
    <property type="protein sequence ID" value="CAF1706088.1"/>
    <property type="molecule type" value="Genomic_DNA"/>
</dbReference>
<sequence>MLASSFCNSQQVTAYSTMLSFTGSPYWMSPEVVVMHKNGYTCSRCVESGLYYS</sequence>
<reference evidence="1" key="1">
    <citation type="submission" date="2021-01" db="EMBL/GenBank/DDBJ databases">
        <authorList>
            <consortium name="Genoscope - CEA"/>
            <person name="William W."/>
        </authorList>
    </citation>
    <scope>NUCLEOTIDE SEQUENCE</scope>
</reference>
<protein>
    <submittedName>
        <fullName evidence="1">(rape) hypothetical protein</fullName>
    </submittedName>
</protein>
<dbReference type="AlphaFoldDB" id="A0A816II36"/>
<name>A0A816II36_BRANA</name>
<evidence type="ECO:0000313" key="1">
    <source>
        <dbReference type="EMBL" id="CAF1706088.1"/>
    </source>
</evidence>
<proteinExistence type="predicted"/>